<dbReference type="AlphaFoldDB" id="A0A7W6D471"/>
<comment type="caution">
    <text evidence="2">The sequence shown here is derived from an EMBL/GenBank/DDBJ whole genome shotgun (WGS) entry which is preliminary data.</text>
</comment>
<dbReference type="RefSeq" id="WP_183801820.1">
    <property type="nucleotide sequence ID" value="NZ_JACIEE010000003.1"/>
</dbReference>
<feature type="region of interest" description="Disordered" evidence="1">
    <location>
        <begin position="343"/>
        <end position="374"/>
    </location>
</feature>
<accession>A0A7W6D471</accession>
<evidence type="ECO:0000313" key="3">
    <source>
        <dbReference type="Proteomes" id="UP000574761"/>
    </source>
</evidence>
<feature type="region of interest" description="Disordered" evidence="1">
    <location>
        <begin position="256"/>
        <end position="284"/>
    </location>
</feature>
<reference evidence="2 3" key="1">
    <citation type="submission" date="2020-08" db="EMBL/GenBank/DDBJ databases">
        <title>Genomic Encyclopedia of Type Strains, Phase IV (KMG-IV): sequencing the most valuable type-strain genomes for metagenomic binning, comparative biology and taxonomic classification.</title>
        <authorList>
            <person name="Goeker M."/>
        </authorList>
    </citation>
    <scope>NUCLEOTIDE SEQUENCE [LARGE SCALE GENOMIC DNA]</scope>
    <source>
        <strain evidence="2 3">DSM 100211</strain>
    </source>
</reference>
<evidence type="ECO:0000313" key="2">
    <source>
        <dbReference type="EMBL" id="MBB3976435.1"/>
    </source>
</evidence>
<feature type="compositionally biased region" description="Polar residues" evidence="1">
    <location>
        <begin position="1"/>
        <end position="18"/>
    </location>
</feature>
<sequence length="415" mass="44543">MLPPLQQSTGQFATTQLRSMLDDIETRRQEADDKAKGREREDKVVGATQDPSTVAANEKINAYFFGALKLDPDPFATLVARFSDALGLSQRTDESSRDFARRLSDAVTMLDFAKVDSLGKPVKITLESLDVTANDVIAVLQNGANGSTDPKAALAARVAEGAGLTGEEEDFEARLSAALTETRSALPKSVSALEEATGLAELGLSAQDMIAAIANPWSDTGLKVKNALAEKAEGERTMTREIRKVIQRLEDVADPKTIEELQQDRTKSEPGRIEDEETRAEREQKIQALKASEKLEDVQDLQDAVKEHLDETDEAVPGEQATTAADGSLKLIQILAAVPATSDEAADELSGDEKAGIEPDAAGQTAEALSEAGGELAAGQLENIDRQERIGALDPILVLPVDEIGIYELLRREAA</sequence>
<feature type="region of interest" description="Disordered" evidence="1">
    <location>
        <begin position="1"/>
        <end position="50"/>
    </location>
</feature>
<dbReference type="EMBL" id="JACIEE010000003">
    <property type="protein sequence ID" value="MBB3976435.1"/>
    <property type="molecule type" value="Genomic_DNA"/>
</dbReference>
<gene>
    <name evidence="2" type="ORF">GGQ64_001624</name>
</gene>
<keyword evidence="3" id="KW-1185">Reference proteome</keyword>
<organism evidence="2 3">
    <name type="scientific">Mycoplana azooxidifex</name>
    <dbReference type="NCBI Taxonomy" id="1636188"/>
    <lineage>
        <taxon>Bacteria</taxon>
        <taxon>Pseudomonadati</taxon>
        <taxon>Pseudomonadota</taxon>
        <taxon>Alphaproteobacteria</taxon>
        <taxon>Hyphomicrobiales</taxon>
        <taxon>Rhizobiaceae</taxon>
        <taxon>Mycoplana</taxon>
    </lineage>
</organism>
<evidence type="ECO:0000256" key="1">
    <source>
        <dbReference type="SAM" id="MobiDB-lite"/>
    </source>
</evidence>
<dbReference type="Proteomes" id="UP000574761">
    <property type="component" value="Unassembled WGS sequence"/>
</dbReference>
<proteinExistence type="predicted"/>
<name>A0A7W6D471_9HYPH</name>
<protein>
    <submittedName>
        <fullName evidence="2">Uncharacterized protein</fullName>
    </submittedName>
</protein>
<feature type="compositionally biased region" description="Basic and acidic residues" evidence="1">
    <location>
        <begin position="20"/>
        <end position="44"/>
    </location>
</feature>